<feature type="signal peptide" evidence="4">
    <location>
        <begin position="1"/>
        <end position="31"/>
    </location>
</feature>
<dbReference type="PANTHER" id="PTHR34596">
    <property type="entry name" value="CHITOPORIN"/>
    <property type="match status" value="1"/>
</dbReference>
<proteinExistence type="inferred from homology"/>
<name>A0ABY5GD72_9GAMM</name>
<evidence type="ECO:0000256" key="2">
    <source>
        <dbReference type="ARBA" id="ARBA00022448"/>
    </source>
</evidence>
<dbReference type="RefSeq" id="WP_255388273.1">
    <property type="nucleotide sequence ID" value="NZ_CP101508.1"/>
</dbReference>
<evidence type="ECO:0000256" key="3">
    <source>
        <dbReference type="ARBA" id="ARBA00022729"/>
    </source>
</evidence>
<protein>
    <submittedName>
        <fullName evidence="5">Multidrug transporter</fullName>
    </submittedName>
</protein>
<dbReference type="Proteomes" id="UP001057998">
    <property type="component" value="Chromosome 1"/>
</dbReference>
<dbReference type="Gene3D" id="2.40.160.10">
    <property type="entry name" value="Porin"/>
    <property type="match status" value="1"/>
</dbReference>
<reference evidence="5" key="1">
    <citation type="submission" date="2022-07" db="EMBL/GenBank/DDBJ databases">
        <title>Genome sequencing of Photobacterium atrarenae GJH2-4.</title>
        <authorList>
            <person name="Park S.-J."/>
        </authorList>
    </citation>
    <scope>NUCLEOTIDE SEQUENCE</scope>
    <source>
        <strain evidence="5">GJH2-4</strain>
    </source>
</reference>
<gene>
    <name evidence="5" type="ORF">NNL38_12010</name>
</gene>
<evidence type="ECO:0000256" key="4">
    <source>
        <dbReference type="SAM" id="SignalP"/>
    </source>
</evidence>
<comment type="similarity">
    <text evidence="1">Belongs to the outer membrane porin (Opr) (TC 1.B.25) family.</text>
</comment>
<organism evidence="5 6">
    <name type="scientific">Photobacterium atrarenae</name>
    <dbReference type="NCBI Taxonomy" id="865757"/>
    <lineage>
        <taxon>Bacteria</taxon>
        <taxon>Pseudomonadati</taxon>
        <taxon>Pseudomonadota</taxon>
        <taxon>Gammaproteobacteria</taxon>
        <taxon>Vibrionales</taxon>
        <taxon>Vibrionaceae</taxon>
        <taxon>Photobacterium</taxon>
    </lineage>
</organism>
<evidence type="ECO:0000313" key="6">
    <source>
        <dbReference type="Proteomes" id="UP001057998"/>
    </source>
</evidence>
<dbReference type="InterPro" id="IPR005318">
    <property type="entry name" value="OM_porin_bac"/>
</dbReference>
<feature type="chain" id="PRO_5046289085" evidence="4">
    <location>
        <begin position="32"/>
        <end position="468"/>
    </location>
</feature>
<accession>A0ABY5GD72</accession>
<sequence length="468" mass="50208">MDKMFKRSVLSAVVVGVMAGSALTVTSTAQASGFLDDSSMNGSVNFFLRDRERGGFDAATKKDTPKKPNLDHGSIFMNLGFNSGYAGDVAGLDLNVYTTFDMWQNASPDHEMNFWNVSGPYGSDGPASGECLDKKGDAGTESKWNVDCNENGISYQTVAAKFKFGDSATAKLGYFQPSVPTAIGVNWSFAAGTYLGGELGMNLGDLQLGLVYADRYKAPWFKDTYKFQQTDGTDAGDAYSIGARYSLPSGLNIDGAYAGLTDGDRKTAHLKLNSTSDSGLYLAGQLYAVDDDQLYDSTAYQFAFMSGKSFGQYSVRAEATYTVADAKADGAMGNFAYRLTAQYGGSNGTYDVWWNNRSDFNHDGELAVFGSLSRDFSDIGAAGFTAGVSAAMGVASSDVDGLDDLSEYAGSIFANYAISNGALEGANVGFHYTEYVNDTETDNWSGWTNLFQDETDIKVTLTIPYTIK</sequence>
<evidence type="ECO:0000313" key="5">
    <source>
        <dbReference type="EMBL" id="UTV27059.1"/>
    </source>
</evidence>
<keyword evidence="3 4" id="KW-0732">Signal</keyword>
<keyword evidence="2" id="KW-0813">Transport</keyword>
<evidence type="ECO:0000256" key="1">
    <source>
        <dbReference type="ARBA" id="ARBA00009075"/>
    </source>
</evidence>
<keyword evidence="6" id="KW-1185">Reference proteome</keyword>
<dbReference type="PANTHER" id="PTHR34596:SF2">
    <property type="entry name" value="CHITOPORIN"/>
    <property type="match status" value="1"/>
</dbReference>
<dbReference type="InterPro" id="IPR023614">
    <property type="entry name" value="Porin_dom_sf"/>
</dbReference>
<dbReference type="EMBL" id="CP101508">
    <property type="protein sequence ID" value="UTV27059.1"/>
    <property type="molecule type" value="Genomic_DNA"/>
</dbReference>